<dbReference type="SUPFAM" id="SSF51735">
    <property type="entry name" value="NAD(P)-binding Rossmann-fold domains"/>
    <property type="match status" value="2"/>
</dbReference>
<dbReference type="InterPro" id="IPR020841">
    <property type="entry name" value="PKS_Beta-ketoAc_synthase_dom"/>
</dbReference>
<protein>
    <submittedName>
        <fullName evidence="8">Polyketide synthase module containing protein</fullName>
    </submittedName>
</protein>
<dbReference type="PANTHER" id="PTHR43775:SF37">
    <property type="entry name" value="SI:DKEY-61P9.11"/>
    <property type="match status" value="1"/>
</dbReference>
<keyword evidence="4" id="KW-0597">Phosphoprotein</keyword>
<dbReference type="Pfam" id="PF21394">
    <property type="entry name" value="Beta-ketacyl_N"/>
    <property type="match status" value="1"/>
</dbReference>
<feature type="domain" description="Ketosynthase family 3 (KS3)" evidence="7">
    <location>
        <begin position="39"/>
        <end position="463"/>
    </location>
</feature>
<dbReference type="InterPro" id="IPR014030">
    <property type="entry name" value="Ketoacyl_synth_N"/>
</dbReference>
<dbReference type="InterPro" id="IPR050091">
    <property type="entry name" value="PKS_NRPS_Biosynth_Enz"/>
</dbReference>
<dbReference type="GO" id="GO:0006633">
    <property type="term" value="P:fatty acid biosynthetic process"/>
    <property type="evidence" value="ECO:0007669"/>
    <property type="project" value="TreeGrafter"/>
</dbReference>
<dbReference type="Gene3D" id="3.40.47.10">
    <property type="match status" value="1"/>
</dbReference>
<dbReference type="Pfam" id="PF08659">
    <property type="entry name" value="KR"/>
    <property type="match status" value="1"/>
</dbReference>
<dbReference type="GO" id="GO:0005886">
    <property type="term" value="C:plasma membrane"/>
    <property type="evidence" value="ECO:0007669"/>
    <property type="project" value="TreeGrafter"/>
</dbReference>
<accession>A0A378XTV1</accession>
<evidence type="ECO:0000256" key="5">
    <source>
        <dbReference type="ARBA" id="ARBA00022679"/>
    </source>
</evidence>
<dbReference type="Pfam" id="PF00109">
    <property type="entry name" value="ketoacyl-synt"/>
    <property type="match status" value="1"/>
</dbReference>
<sequence>MKRVQNYLLAQVAAKHLSKTEALPMLKELFENEAKTVKVDDIAVVGMACRFPGANGTDEFWDNLVNGMDAVREFPESRKSDVDRPIRDYFKGKRYAPEIKYRRGAYLDHIDRFDAEYFNITPAEARCMDPLQRIFLEVTWEALEDAGYAEKELYGSRTGVYVGDTDADYLQLIQNMEPYALPGNTISVVASRVAYLLNLASGSHLIDTACSASLAAVHHAVKGLITGDCDMAVAGGLNLTLFPVDEGLVDIGIASPDSVARTFDAAANGTVWGEGFGVIVLKTLEKAKKDRDHIYAVIKGSSMNSDGKSNGITAPSALAQTELMKEAWRNAGIPPETVTYIEAHGTGTRLGDPIEIEGITNAFRSYTDKRHFCALGAVKTNIGHLDTAAGIAGLIKTVLLLQKKEIPATLHFNEPNPHINFIESPVYVNTELVPWETEAGVPRRAGVSAFGLAGTNCHVILEEYEQDERSLSASVEDVPYVFTLSAKSKASFNALVDRYRTFLDRTTHTLPDICFTSNQGRGHYAYRLAIVATSLDELREGIERFANADEAVRPALAGERIYYTRLTTREEKSFKVQPDTSLEQVVDEYMQGSEINWAALHDLEQRRRVPLPVYPFSGKRHWVEYIPEHALEHEATSPAMKSEPEKQVDHWFYELNWIASPLPASTLPERPSAGKSWLILADEEGVADSLGELMKAQGETPIIVEAASAFSAVDPGHYRIRPSFAEDYAKLLAAVAETDTQGGAELTGIVHLWTCTEIRSRMRQLDDLNESQEQGVLSLFYLMKAVQASSIHRSLEIKVVSNYAQLVVAEDTYVFPEKAPLWGLMKVVSQEYSQHRCSCMDVETIGRENSDIAREIMLELNRDEADQGSAWRGGQRYTQQLERMRLAALPRRKITLREGGVYLIAGGAGSVGLETCRYFARKANVKLVLVNRTELPDRGTWQEQAVGPDTSAVAKKIRQMLEIESLGSKVSYYAADITNLASMKKVVEDIHARYGPIHGVINAAMHLEEVRLEQMDTAAFQRTMEAKVTGTWVLNEVTKEQTLDFYILFSSVASQLGGVGLGSYAAANAFLDQYAHYQSRRGMEVMAINWSDLEMGDTPNELMDQRMLSQPISSEDYGKLLDRLLQYKLTQAVIANIRSQKLAQVLTLLKVHFSPDLTKEITEQAQGHNEQESEVYSHLLESYQELKQFITSNEALNDMIQRNVKLGAKFVSFEEELFHTLQPNSKLANTGVYMQSHIQVTLIGRDGEVYSETERKLGQIWGEVLGHEEISIHQDFFENGDSLMLMSVIAKIKDQLAIDVPIQVFFQEPTVAGLGSWIDESNRSSSEEEDIIPILPRHFAEAEQ</sequence>
<dbReference type="GO" id="GO:0004312">
    <property type="term" value="F:fatty acid synthase activity"/>
    <property type="evidence" value="ECO:0007669"/>
    <property type="project" value="TreeGrafter"/>
</dbReference>
<dbReference type="InterPro" id="IPR016039">
    <property type="entry name" value="Thiolase-like"/>
</dbReference>
<dbReference type="PROSITE" id="PS52004">
    <property type="entry name" value="KS3_2"/>
    <property type="match status" value="1"/>
</dbReference>
<evidence type="ECO:0000256" key="2">
    <source>
        <dbReference type="ARBA" id="ARBA00004789"/>
    </source>
</evidence>
<reference evidence="8 9" key="1">
    <citation type="submission" date="2018-06" db="EMBL/GenBank/DDBJ databases">
        <authorList>
            <consortium name="Pathogen Informatics"/>
            <person name="Doyle S."/>
        </authorList>
    </citation>
    <scope>NUCLEOTIDE SEQUENCE [LARGE SCALE GENOMIC DNA]</scope>
    <source>
        <strain evidence="8 9">NCTC10343</strain>
    </source>
</reference>
<dbReference type="InterPro" id="IPR057326">
    <property type="entry name" value="KR_dom"/>
</dbReference>
<gene>
    <name evidence="8" type="primary">pksL_1</name>
    <name evidence="8" type="ORF">NCTC10343_01168</name>
</gene>
<dbReference type="Gene3D" id="3.40.50.720">
    <property type="entry name" value="NAD(P)-binding Rossmann-like Domain"/>
    <property type="match status" value="1"/>
</dbReference>
<dbReference type="SUPFAM" id="SSF53901">
    <property type="entry name" value="Thiolase-like"/>
    <property type="match status" value="1"/>
</dbReference>
<dbReference type="PANTHER" id="PTHR43775">
    <property type="entry name" value="FATTY ACID SYNTHASE"/>
    <property type="match status" value="1"/>
</dbReference>
<dbReference type="FunFam" id="3.40.47.10:FF:000019">
    <property type="entry name" value="Polyketide synthase type I"/>
    <property type="match status" value="1"/>
</dbReference>
<dbReference type="SMART" id="SM00822">
    <property type="entry name" value="PKS_KR"/>
    <property type="match status" value="1"/>
</dbReference>
<keyword evidence="5" id="KW-0808">Transferase</keyword>
<dbReference type="GO" id="GO:0071770">
    <property type="term" value="P:DIM/DIP cell wall layer assembly"/>
    <property type="evidence" value="ECO:0007669"/>
    <property type="project" value="TreeGrafter"/>
</dbReference>
<dbReference type="RefSeq" id="WP_019686388.1">
    <property type="nucleotide sequence ID" value="NZ_CP036496.1"/>
</dbReference>
<comment type="function">
    <text evidence="1">Involved in some intermediate steps for the synthesis of the antibiotic polyketide bacillaene which is involved in secondary metabolism.</text>
</comment>
<dbReference type="GO" id="GO:0005737">
    <property type="term" value="C:cytoplasm"/>
    <property type="evidence" value="ECO:0007669"/>
    <property type="project" value="TreeGrafter"/>
</dbReference>
<evidence type="ECO:0000313" key="9">
    <source>
        <dbReference type="Proteomes" id="UP000254400"/>
    </source>
</evidence>
<dbReference type="InterPro" id="IPR036291">
    <property type="entry name" value="NAD(P)-bd_dom_sf"/>
</dbReference>
<dbReference type="InterPro" id="IPR013968">
    <property type="entry name" value="PKS_KR"/>
</dbReference>
<feature type="domain" description="Carrier" evidence="6">
    <location>
        <begin position="1248"/>
        <end position="1322"/>
    </location>
</feature>
<proteinExistence type="predicted"/>
<dbReference type="InterPro" id="IPR049490">
    <property type="entry name" value="C883_1060-like_KR_N"/>
</dbReference>
<dbReference type="GeneID" id="93349967"/>
<dbReference type="Proteomes" id="UP000254400">
    <property type="component" value="Unassembled WGS sequence"/>
</dbReference>
<dbReference type="EMBL" id="UGSC01000001">
    <property type="protein sequence ID" value="SUA67091.1"/>
    <property type="molecule type" value="Genomic_DNA"/>
</dbReference>
<dbReference type="InterPro" id="IPR036736">
    <property type="entry name" value="ACP-like_sf"/>
</dbReference>
<dbReference type="SMART" id="SM00825">
    <property type="entry name" value="PKS_KS"/>
    <property type="match status" value="1"/>
</dbReference>
<dbReference type="Pfam" id="PF00550">
    <property type="entry name" value="PP-binding"/>
    <property type="match status" value="1"/>
</dbReference>
<dbReference type="InterPro" id="IPR014031">
    <property type="entry name" value="Ketoacyl_synth_C"/>
</dbReference>
<dbReference type="InterPro" id="IPR009081">
    <property type="entry name" value="PP-bd_ACP"/>
</dbReference>
<name>A0A378XTV1_PAEPO</name>
<dbReference type="Gene3D" id="1.10.1200.10">
    <property type="entry name" value="ACP-like"/>
    <property type="match status" value="1"/>
</dbReference>
<dbReference type="CDD" id="cd00833">
    <property type="entry name" value="PKS"/>
    <property type="match status" value="1"/>
</dbReference>
<evidence type="ECO:0000259" key="6">
    <source>
        <dbReference type="PROSITE" id="PS50075"/>
    </source>
</evidence>
<comment type="pathway">
    <text evidence="2">Antibiotic biosynthesis; bacillaene biosynthesis.</text>
</comment>
<organism evidence="8 9">
    <name type="scientific">Paenibacillus polymyxa</name>
    <name type="common">Bacillus polymyxa</name>
    <dbReference type="NCBI Taxonomy" id="1406"/>
    <lineage>
        <taxon>Bacteria</taxon>
        <taxon>Bacillati</taxon>
        <taxon>Bacillota</taxon>
        <taxon>Bacilli</taxon>
        <taxon>Bacillales</taxon>
        <taxon>Paenibacillaceae</taxon>
        <taxon>Paenibacillus</taxon>
    </lineage>
</organism>
<dbReference type="Pfam" id="PF22621">
    <property type="entry name" value="CurL-like_PKS_C"/>
    <property type="match status" value="1"/>
</dbReference>
<dbReference type="Gene3D" id="1.10.1240.100">
    <property type="match status" value="1"/>
</dbReference>
<dbReference type="SUPFAM" id="SSF47336">
    <property type="entry name" value="ACP-like"/>
    <property type="match status" value="1"/>
</dbReference>
<evidence type="ECO:0000256" key="4">
    <source>
        <dbReference type="ARBA" id="ARBA00022553"/>
    </source>
</evidence>
<dbReference type="PROSITE" id="PS50075">
    <property type="entry name" value="CARRIER"/>
    <property type="match status" value="1"/>
</dbReference>
<dbReference type="Pfam" id="PF02801">
    <property type="entry name" value="Ketoacyl-synt_C"/>
    <property type="match status" value="1"/>
</dbReference>
<evidence type="ECO:0000313" key="8">
    <source>
        <dbReference type="EMBL" id="SUA67091.1"/>
    </source>
</evidence>
<keyword evidence="3" id="KW-0596">Phosphopantetheine</keyword>
<evidence type="ECO:0000256" key="1">
    <source>
        <dbReference type="ARBA" id="ARBA00003299"/>
    </source>
</evidence>
<evidence type="ECO:0000259" key="7">
    <source>
        <dbReference type="PROSITE" id="PS52004"/>
    </source>
</evidence>
<dbReference type="CDD" id="cd08953">
    <property type="entry name" value="KR_2_SDR_x"/>
    <property type="match status" value="1"/>
</dbReference>
<evidence type="ECO:0000256" key="3">
    <source>
        <dbReference type="ARBA" id="ARBA00022450"/>
    </source>
</evidence>